<evidence type="ECO:0000313" key="2">
    <source>
        <dbReference type="Proteomes" id="UP001361239"/>
    </source>
</evidence>
<proteinExistence type="predicted"/>
<dbReference type="EMBL" id="JBBHJZ010000002">
    <property type="protein sequence ID" value="MEJ5977077.1"/>
    <property type="molecule type" value="Genomic_DNA"/>
</dbReference>
<accession>A0ABU8RWE5</accession>
<organism evidence="1 2">
    <name type="scientific">Novosphingobium anseongense</name>
    <dbReference type="NCBI Taxonomy" id="3133436"/>
    <lineage>
        <taxon>Bacteria</taxon>
        <taxon>Pseudomonadati</taxon>
        <taxon>Pseudomonadota</taxon>
        <taxon>Alphaproteobacteria</taxon>
        <taxon>Sphingomonadales</taxon>
        <taxon>Sphingomonadaceae</taxon>
        <taxon>Novosphingobium</taxon>
    </lineage>
</organism>
<reference evidence="1 2" key="1">
    <citation type="submission" date="2024-03" db="EMBL/GenBank/DDBJ databases">
        <authorList>
            <person name="Jo J.-H."/>
        </authorList>
    </citation>
    <scope>NUCLEOTIDE SEQUENCE [LARGE SCALE GENOMIC DNA]</scope>
    <source>
        <strain evidence="1 2">PS1R-30</strain>
    </source>
</reference>
<sequence>MTLRVSSGQLMCPSYAGCAGTVRFDEGPTRELRLEGFLQSGTNTVFVKEPKPFIAALTKAKHVTIGKPMLGAGTPRFEFAVAGLDWAD</sequence>
<keyword evidence="2" id="KW-1185">Reference proteome</keyword>
<dbReference type="Proteomes" id="UP001361239">
    <property type="component" value="Unassembled WGS sequence"/>
</dbReference>
<comment type="caution">
    <text evidence="1">The sequence shown here is derived from an EMBL/GenBank/DDBJ whole genome shotgun (WGS) entry which is preliminary data.</text>
</comment>
<evidence type="ECO:0000313" key="1">
    <source>
        <dbReference type="EMBL" id="MEJ5977077.1"/>
    </source>
</evidence>
<name>A0ABU8RWE5_9SPHN</name>
<gene>
    <name evidence="1" type="ORF">WG901_10560</name>
</gene>
<protein>
    <submittedName>
        <fullName evidence="1">Uncharacterized protein</fullName>
    </submittedName>
</protein>
<dbReference type="RefSeq" id="WP_339587029.1">
    <property type="nucleotide sequence ID" value="NZ_JBBHJZ010000002.1"/>
</dbReference>